<dbReference type="Proteomes" id="UP000254794">
    <property type="component" value="Unassembled WGS sequence"/>
</dbReference>
<evidence type="ECO:0000313" key="2">
    <source>
        <dbReference type="EMBL" id="STX51993.1"/>
    </source>
</evidence>
<sequence>MKSLLPWFCLVATASSQLVNAADGLEAYRQGNYTLAAKTLPGLASTDPVANYYLGLMRLYGYGELRNDTLALRYFMESANKGFLPAQRLLANYSLNKADPEEAFKWFKKAAEANDTAANMYCAAAYLYGYGVKKNPEAAKHYYITAAKNGNAIAQYTLAEHFLESRQAQNKKMGVIWLTKAAAQGNFNAQIKLAELYVNGQGVTKDLAKAKSFVEKSAQENYPPAMFIYGEIARKEGDSAKAKEWLTKAAEKQNIKAQTTLAELYLDKKSPLYDEKLGFNWTLKAAQNGSKEAQKAVAKLYKDGKGITANLELANYWEQEAKKKIKEKPASLAANIAVAKWLSEDKSESFGKEYQLSGIYTAWKNPAALKENNYNPAPHVDKITRQDLYKPQFVMVEPADISISDYFDVIAPTLTSVANNTSWAYPRYPYSKGIESILRDQYLVLKHEPDSFVKLSTTYPISNEIKPFDYLEEKLAGWQNKANLQSVLNQLYSQAILGDPGAQYELGQLYQYGIGVAKNIPQAITYFQLAALQQDLRAEYNLGLLYLEGKTEPVNYQKGVQWITDAAFKGNPNAQYVLANIYEQGLVASDGTLVVKPDHEQTLALLSIASSNSFGPAQYQLASFLSKDSNNALSKNAKQARVTLIKNLYQGAVNAGVIEAQLPLAFYNAMDANPVKQKEAFNVAKNEAQKGNSTAAILLGLMYERGIAVAADPVEAMYWYEQTSNNPAHDFILGTYYSNGKGLSKNVAKAKELLQQSAQAGFSYANFNLAILQHQLKEDFLPELDKARQLGNSKAGILLADYYMLMANNPDNMKQAKEIYQDFANKGDKEAELKLAFLYDKGLGGEENKEQAFYWYQLAAEQDQPVAQYLLGQFYQLGRVDKLPNYDLAKKWYREAQDSYTPAAVALGFIYETVDNDYQNAFNSYSFAANKQDKIAQYNLALIYEMGKAINVDYSKAQELYTRAAEQGYAKAMNQLAGIYLRGDLGKRDEQQALSWYKKAAQADDSSALYELGLLSETGVSTKLSFQEAINFYQQAANLGNAKAKLALARMYQHGLGVNKDPQHAASIYKELANNNNAYAQYQLALLYLDGSLGERQPEQGKELLKLASDNGSWQARKMVHWMGALKEQRFSYIEPINLNQVPVFAGQTADLMYMDAINEWNRGDEASSRMILNQLIKQFPHYMPAKRVYEQLNQQASENNFLGQPIVRSEADGSDLI</sequence>
<gene>
    <name evidence="2" type="ORF">NCTC13316_02096</name>
</gene>
<feature type="chain" id="PRO_5016971570" evidence="1">
    <location>
        <begin position="22"/>
        <end position="1218"/>
    </location>
</feature>
<dbReference type="OrthoDB" id="6114904at2"/>
<dbReference type="Gene3D" id="1.25.40.10">
    <property type="entry name" value="Tetratricopeptide repeat domain"/>
    <property type="match status" value="5"/>
</dbReference>
<feature type="signal peptide" evidence="1">
    <location>
        <begin position="1"/>
        <end position="21"/>
    </location>
</feature>
<dbReference type="Pfam" id="PF08238">
    <property type="entry name" value="Sel1"/>
    <property type="match status" value="20"/>
</dbReference>
<keyword evidence="1" id="KW-0732">Signal</keyword>
<keyword evidence="3" id="KW-1185">Reference proteome</keyword>
<dbReference type="InterPro" id="IPR006597">
    <property type="entry name" value="Sel1-like"/>
</dbReference>
<reference evidence="2 3" key="1">
    <citation type="submission" date="2018-06" db="EMBL/GenBank/DDBJ databases">
        <authorList>
            <consortium name="Pathogen Informatics"/>
            <person name="Doyle S."/>
        </authorList>
    </citation>
    <scope>NUCLEOTIDE SEQUENCE [LARGE SCALE GENOMIC DNA]</scope>
    <source>
        <strain evidence="2 3">NCTC13316</strain>
    </source>
</reference>
<organism evidence="2 3">
    <name type="scientific">Legionella busanensis</name>
    <dbReference type="NCBI Taxonomy" id="190655"/>
    <lineage>
        <taxon>Bacteria</taxon>
        <taxon>Pseudomonadati</taxon>
        <taxon>Pseudomonadota</taxon>
        <taxon>Gammaproteobacteria</taxon>
        <taxon>Legionellales</taxon>
        <taxon>Legionellaceae</taxon>
        <taxon>Legionella</taxon>
    </lineage>
</organism>
<dbReference type="PANTHER" id="PTHR11102">
    <property type="entry name" value="SEL-1-LIKE PROTEIN"/>
    <property type="match status" value="1"/>
</dbReference>
<dbReference type="AlphaFoldDB" id="A0A378JNX6"/>
<dbReference type="PANTHER" id="PTHR11102:SF160">
    <property type="entry name" value="ERAD-ASSOCIATED E3 UBIQUITIN-PROTEIN LIGASE COMPONENT HRD3"/>
    <property type="match status" value="1"/>
</dbReference>
<dbReference type="SMART" id="SM00671">
    <property type="entry name" value="SEL1"/>
    <property type="match status" value="22"/>
</dbReference>
<dbReference type="SUPFAM" id="SSF81901">
    <property type="entry name" value="HCP-like"/>
    <property type="match status" value="6"/>
</dbReference>
<dbReference type="InterPro" id="IPR050767">
    <property type="entry name" value="Sel1_AlgK"/>
</dbReference>
<evidence type="ECO:0000256" key="1">
    <source>
        <dbReference type="SAM" id="SignalP"/>
    </source>
</evidence>
<dbReference type="InterPro" id="IPR011990">
    <property type="entry name" value="TPR-like_helical_dom_sf"/>
</dbReference>
<dbReference type="EMBL" id="UGOD01000001">
    <property type="protein sequence ID" value="STX51993.1"/>
    <property type="molecule type" value="Genomic_DNA"/>
</dbReference>
<accession>A0A378JNX6</accession>
<proteinExistence type="predicted"/>
<name>A0A378JNX6_9GAMM</name>
<dbReference type="RefSeq" id="WP_115331587.1">
    <property type="nucleotide sequence ID" value="NZ_CAAAHP010000002.1"/>
</dbReference>
<protein>
    <submittedName>
        <fullName evidence="2">Enhanced entry protein EnhC</fullName>
    </submittedName>
</protein>
<evidence type="ECO:0000313" key="3">
    <source>
        <dbReference type="Proteomes" id="UP000254794"/>
    </source>
</evidence>